<evidence type="ECO:0000313" key="2">
    <source>
        <dbReference type="Proteomes" id="UP000215914"/>
    </source>
</evidence>
<dbReference type="InParanoid" id="A0A251UT64"/>
<organism evidence="1 2">
    <name type="scientific">Helianthus annuus</name>
    <name type="common">Common sunflower</name>
    <dbReference type="NCBI Taxonomy" id="4232"/>
    <lineage>
        <taxon>Eukaryota</taxon>
        <taxon>Viridiplantae</taxon>
        <taxon>Streptophyta</taxon>
        <taxon>Embryophyta</taxon>
        <taxon>Tracheophyta</taxon>
        <taxon>Spermatophyta</taxon>
        <taxon>Magnoliopsida</taxon>
        <taxon>eudicotyledons</taxon>
        <taxon>Gunneridae</taxon>
        <taxon>Pentapetalae</taxon>
        <taxon>asterids</taxon>
        <taxon>campanulids</taxon>
        <taxon>Asterales</taxon>
        <taxon>Asteraceae</taxon>
        <taxon>Asteroideae</taxon>
        <taxon>Heliantheae alliance</taxon>
        <taxon>Heliantheae</taxon>
        <taxon>Helianthus</taxon>
    </lineage>
</organism>
<proteinExistence type="predicted"/>
<protein>
    <submittedName>
        <fullName evidence="1">Uncharacterized protein</fullName>
    </submittedName>
</protein>
<dbReference type="AlphaFoldDB" id="A0A251UT64"/>
<name>A0A251UT64_HELAN</name>
<reference evidence="2" key="1">
    <citation type="journal article" date="2017" name="Nature">
        <title>The sunflower genome provides insights into oil metabolism, flowering and Asterid evolution.</title>
        <authorList>
            <person name="Badouin H."/>
            <person name="Gouzy J."/>
            <person name="Grassa C.J."/>
            <person name="Murat F."/>
            <person name="Staton S.E."/>
            <person name="Cottret L."/>
            <person name="Lelandais-Briere C."/>
            <person name="Owens G.L."/>
            <person name="Carrere S."/>
            <person name="Mayjonade B."/>
            <person name="Legrand L."/>
            <person name="Gill N."/>
            <person name="Kane N.C."/>
            <person name="Bowers J.E."/>
            <person name="Hubner S."/>
            <person name="Bellec A."/>
            <person name="Berard A."/>
            <person name="Berges H."/>
            <person name="Blanchet N."/>
            <person name="Boniface M.C."/>
            <person name="Brunel D."/>
            <person name="Catrice O."/>
            <person name="Chaidir N."/>
            <person name="Claudel C."/>
            <person name="Donnadieu C."/>
            <person name="Faraut T."/>
            <person name="Fievet G."/>
            <person name="Helmstetter N."/>
            <person name="King M."/>
            <person name="Knapp S.J."/>
            <person name="Lai Z."/>
            <person name="Le Paslier M.C."/>
            <person name="Lippi Y."/>
            <person name="Lorenzon L."/>
            <person name="Mandel J.R."/>
            <person name="Marage G."/>
            <person name="Marchand G."/>
            <person name="Marquand E."/>
            <person name="Bret-Mestries E."/>
            <person name="Morien E."/>
            <person name="Nambeesan S."/>
            <person name="Nguyen T."/>
            <person name="Pegot-Espagnet P."/>
            <person name="Pouilly N."/>
            <person name="Raftis F."/>
            <person name="Sallet E."/>
            <person name="Schiex T."/>
            <person name="Thomas J."/>
            <person name="Vandecasteele C."/>
            <person name="Vares D."/>
            <person name="Vear F."/>
            <person name="Vautrin S."/>
            <person name="Crespi M."/>
            <person name="Mangin B."/>
            <person name="Burke J.M."/>
            <person name="Salse J."/>
            <person name="Munos S."/>
            <person name="Vincourt P."/>
            <person name="Rieseberg L.H."/>
            <person name="Langlade N.B."/>
        </authorList>
    </citation>
    <scope>NUCLEOTIDE SEQUENCE [LARGE SCALE GENOMIC DNA]</scope>
    <source>
        <strain evidence="2">cv. SF193</strain>
    </source>
</reference>
<gene>
    <name evidence="1" type="ORF">HannXRQ_Chr05g0154321</name>
</gene>
<evidence type="ECO:0000313" key="1">
    <source>
        <dbReference type="EMBL" id="OTG26046.1"/>
    </source>
</evidence>
<sequence length="92" mass="10438">MPIVRIDYKHEIKQTLPHHWRPATEENPHPPSRLHFVRQFSANLRNMSGRGHGRGSINMTQAELTNLINTCVAEALAAYQAAHPNNQPACNY</sequence>
<dbReference type="EMBL" id="CM007894">
    <property type="protein sequence ID" value="OTG26046.1"/>
    <property type="molecule type" value="Genomic_DNA"/>
</dbReference>
<accession>A0A251UT64</accession>
<keyword evidence="2" id="KW-1185">Reference proteome</keyword>
<dbReference type="Proteomes" id="UP000215914">
    <property type="component" value="Chromosome 5"/>
</dbReference>